<dbReference type="RefSeq" id="XP_019049165.2">
    <property type="nucleotide sequence ID" value="XM_019189603.2"/>
</dbReference>
<feature type="signal peptide" evidence="1">
    <location>
        <begin position="1"/>
        <end position="23"/>
    </location>
</feature>
<sequence length="376" mass="41912">MYYPFLYILSASFLLFFAPSTSSRLLAITPETHNTTSDPSSTSTVAVMPHHIQQLEPLDKRIIECYMTEISRDRGECKREECEFFPDGNEGKCYKGSDGGCVGERLGPVHGIRFSCQLCQCSGGRNKRTNVNGRSKTKKVKGKLGSHPSRYRISGGGSSLHQFSEWHNTSLVSETIADWAMNQLAVNDVQQRYTSLSWRSTEDILSLDPVNDDSTRKSTRRVTLLEPIKLSIYDDKRAQHNQLILSEATAEVDDNGLISSTSLRVLAEPNSKRADWSCINFHYTAEEGHRFMAAPRSDMVDIIYDLIAGPEATMSGVCAAILDDNSYWGTVKIWTGVDQDYLGDCPCSNLAYPGFIGEECGWGQWTDDPSGDPDWV</sequence>
<keyword evidence="3" id="KW-1185">Reference proteome</keyword>
<dbReference type="GeneID" id="30207345"/>
<protein>
    <submittedName>
        <fullName evidence="2">Uncharacterized protein</fullName>
    </submittedName>
</protein>
<dbReference type="KEGG" id="kbi:30207345"/>
<reference evidence="2" key="1">
    <citation type="submission" date="2013-07" db="EMBL/GenBank/DDBJ databases">
        <authorList>
            <consortium name="The Broad Institute Genome Sequencing Platform"/>
            <person name="Cuomo C."/>
            <person name="Litvintseva A."/>
            <person name="Chen Y."/>
            <person name="Heitman J."/>
            <person name="Sun S."/>
            <person name="Springer D."/>
            <person name="Dromer F."/>
            <person name="Young S.K."/>
            <person name="Zeng Q."/>
            <person name="Gargeya S."/>
            <person name="Fitzgerald M."/>
            <person name="Abouelleil A."/>
            <person name="Alvarado L."/>
            <person name="Berlin A.M."/>
            <person name="Chapman S.B."/>
            <person name="Dewar J."/>
            <person name="Goldberg J."/>
            <person name="Griggs A."/>
            <person name="Gujja S."/>
            <person name="Hansen M."/>
            <person name="Howarth C."/>
            <person name="Imamovic A."/>
            <person name="Larimer J."/>
            <person name="McCowan C."/>
            <person name="Murphy C."/>
            <person name="Pearson M."/>
            <person name="Priest M."/>
            <person name="Roberts A."/>
            <person name="Saif S."/>
            <person name="Shea T."/>
            <person name="Sykes S."/>
            <person name="Wortman J."/>
            <person name="Nusbaum C."/>
            <person name="Birren B."/>
        </authorList>
    </citation>
    <scope>NUCLEOTIDE SEQUENCE</scope>
    <source>
        <strain evidence="2">CBS 10118</strain>
    </source>
</reference>
<dbReference type="Proteomes" id="UP000092730">
    <property type="component" value="Chromosome 2"/>
</dbReference>
<keyword evidence="1" id="KW-0732">Signal</keyword>
<proteinExistence type="predicted"/>
<evidence type="ECO:0000256" key="1">
    <source>
        <dbReference type="SAM" id="SignalP"/>
    </source>
</evidence>
<reference evidence="2" key="2">
    <citation type="submission" date="2024-02" db="EMBL/GenBank/DDBJ databases">
        <title>Comparative genomics of Cryptococcus and Kwoniella reveals pathogenesis evolution and contrasting modes of karyotype evolution via chromosome fusion or intercentromeric recombination.</title>
        <authorList>
            <person name="Coelho M.A."/>
            <person name="David-Palma M."/>
            <person name="Shea T."/>
            <person name="Bowers K."/>
            <person name="McGinley-Smith S."/>
            <person name="Mohammad A.W."/>
            <person name="Gnirke A."/>
            <person name="Yurkov A.M."/>
            <person name="Nowrousian M."/>
            <person name="Sun S."/>
            <person name="Cuomo C.A."/>
            <person name="Heitman J."/>
        </authorList>
    </citation>
    <scope>NUCLEOTIDE SEQUENCE</scope>
    <source>
        <strain evidence="2">CBS 10118</strain>
    </source>
</reference>
<dbReference type="EMBL" id="CP144542">
    <property type="protein sequence ID" value="WVW82231.1"/>
    <property type="molecule type" value="Genomic_DNA"/>
</dbReference>
<evidence type="ECO:0000313" key="3">
    <source>
        <dbReference type="Proteomes" id="UP000092730"/>
    </source>
</evidence>
<name>A0AAJ8K6S6_9TREE</name>
<dbReference type="AlphaFoldDB" id="A0AAJ8K6S6"/>
<gene>
    <name evidence="2" type="ORF">I302_104237</name>
</gene>
<accession>A0AAJ8K6S6</accession>
<evidence type="ECO:0000313" key="2">
    <source>
        <dbReference type="EMBL" id="WVW82231.1"/>
    </source>
</evidence>
<feature type="chain" id="PRO_5042614248" evidence="1">
    <location>
        <begin position="24"/>
        <end position="376"/>
    </location>
</feature>
<organism evidence="2 3">
    <name type="scientific">Kwoniella bestiolae CBS 10118</name>
    <dbReference type="NCBI Taxonomy" id="1296100"/>
    <lineage>
        <taxon>Eukaryota</taxon>
        <taxon>Fungi</taxon>
        <taxon>Dikarya</taxon>
        <taxon>Basidiomycota</taxon>
        <taxon>Agaricomycotina</taxon>
        <taxon>Tremellomycetes</taxon>
        <taxon>Tremellales</taxon>
        <taxon>Cryptococcaceae</taxon>
        <taxon>Kwoniella</taxon>
    </lineage>
</organism>